<dbReference type="InterPro" id="IPR000276">
    <property type="entry name" value="GPCR_Rhodpsn"/>
</dbReference>
<evidence type="ECO:0000256" key="3">
    <source>
        <dbReference type="ARBA" id="ARBA00022989"/>
    </source>
</evidence>
<evidence type="ECO:0000256" key="1">
    <source>
        <dbReference type="ARBA" id="ARBA00004141"/>
    </source>
</evidence>
<keyword evidence="11" id="KW-1185">Reference proteome</keyword>
<keyword evidence="4" id="KW-0297">G-protein coupled receptor</keyword>
<dbReference type="SUPFAM" id="SSF81321">
    <property type="entry name" value="Family A G protein-coupled receptor-like"/>
    <property type="match status" value="1"/>
</dbReference>
<evidence type="ECO:0000313" key="11">
    <source>
        <dbReference type="Proteomes" id="UP001476798"/>
    </source>
</evidence>
<feature type="transmembrane region" description="Helical" evidence="8">
    <location>
        <begin position="20"/>
        <end position="45"/>
    </location>
</feature>
<evidence type="ECO:0000313" key="10">
    <source>
        <dbReference type="EMBL" id="MEQ2180011.1"/>
    </source>
</evidence>
<dbReference type="InterPro" id="IPR050125">
    <property type="entry name" value="GPCR_opsins"/>
</dbReference>
<keyword evidence="6" id="KW-0675">Receptor</keyword>
<feature type="domain" description="G-protein coupled receptors family 1 profile" evidence="9">
    <location>
        <begin position="36"/>
        <end position="84"/>
    </location>
</feature>
<accession>A0ABV0P968</accession>
<evidence type="ECO:0000256" key="8">
    <source>
        <dbReference type="SAM" id="Phobius"/>
    </source>
</evidence>
<keyword evidence="7" id="KW-0807">Transducer</keyword>
<keyword evidence="5 8" id="KW-0472">Membrane</keyword>
<feature type="transmembrane region" description="Helical" evidence="8">
    <location>
        <begin position="57"/>
        <end position="77"/>
    </location>
</feature>
<keyword evidence="3 8" id="KW-1133">Transmembrane helix</keyword>
<evidence type="ECO:0000256" key="4">
    <source>
        <dbReference type="ARBA" id="ARBA00023040"/>
    </source>
</evidence>
<protein>
    <recommendedName>
        <fullName evidence="9">G-protein coupled receptors family 1 profile domain-containing protein</fullName>
    </recommendedName>
</protein>
<dbReference type="Gene3D" id="1.20.1070.10">
    <property type="entry name" value="Rhodopsin 7-helix transmembrane proteins"/>
    <property type="match status" value="1"/>
</dbReference>
<comment type="caution">
    <text evidence="10">The sequence shown here is derived from an EMBL/GenBank/DDBJ whole genome shotgun (WGS) entry which is preliminary data.</text>
</comment>
<comment type="subcellular location">
    <subcellularLocation>
        <location evidence="1">Membrane</location>
        <topology evidence="1">Multi-pass membrane protein</topology>
    </subcellularLocation>
</comment>
<evidence type="ECO:0000259" key="9">
    <source>
        <dbReference type="PROSITE" id="PS50262"/>
    </source>
</evidence>
<name>A0ABV0P968_9TELE</name>
<dbReference type="PROSITE" id="PS50262">
    <property type="entry name" value="G_PROTEIN_RECEP_F1_2"/>
    <property type="match status" value="1"/>
</dbReference>
<keyword evidence="2 8" id="KW-0812">Transmembrane</keyword>
<proteinExistence type="predicted"/>
<evidence type="ECO:0000256" key="7">
    <source>
        <dbReference type="ARBA" id="ARBA00023224"/>
    </source>
</evidence>
<dbReference type="Proteomes" id="UP001476798">
    <property type="component" value="Unassembled WGS sequence"/>
</dbReference>
<evidence type="ECO:0000256" key="5">
    <source>
        <dbReference type="ARBA" id="ARBA00023136"/>
    </source>
</evidence>
<evidence type="ECO:0000256" key="2">
    <source>
        <dbReference type="ARBA" id="ARBA00022692"/>
    </source>
</evidence>
<reference evidence="10 11" key="1">
    <citation type="submission" date="2021-06" db="EMBL/GenBank/DDBJ databases">
        <authorList>
            <person name="Palmer J.M."/>
        </authorList>
    </citation>
    <scope>NUCLEOTIDE SEQUENCE [LARGE SCALE GENOMIC DNA]</scope>
    <source>
        <strain evidence="10 11">GA_2019</strain>
        <tissue evidence="10">Muscle</tissue>
    </source>
</reference>
<evidence type="ECO:0000256" key="6">
    <source>
        <dbReference type="ARBA" id="ARBA00023170"/>
    </source>
</evidence>
<gene>
    <name evidence="10" type="ORF">GOODEAATRI_031123</name>
</gene>
<sequence>MGNASEIFLFVSRISKDNDFIMGTLYIIFGVLSILGNGILLFVAYRKKSSLKPAEFFVVNLAISDLSMTITLFPLAIPSAYAHM</sequence>
<organism evidence="10 11">
    <name type="scientific">Goodea atripinnis</name>
    <dbReference type="NCBI Taxonomy" id="208336"/>
    <lineage>
        <taxon>Eukaryota</taxon>
        <taxon>Metazoa</taxon>
        <taxon>Chordata</taxon>
        <taxon>Craniata</taxon>
        <taxon>Vertebrata</taxon>
        <taxon>Euteleostomi</taxon>
        <taxon>Actinopterygii</taxon>
        <taxon>Neopterygii</taxon>
        <taxon>Teleostei</taxon>
        <taxon>Neoteleostei</taxon>
        <taxon>Acanthomorphata</taxon>
        <taxon>Ovalentaria</taxon>
        <taxon>Atherinomorphae</taxon>
        <taxon>Cyprinodontiformes</taxon>
        <taxon>Goodeidae</taxon>
        <taxon>Goodea</taxon>
    </lineage>
</organism>
<dbReference type="PRINTS" id="PR00237">
    <property type="entry name" value="GPCRRHODOPSN"/>
</dbReference>
<dbReference type="EMBL" id="JAHRIO010065131">
    <property type="protein sequence ID" value="MEQ2180011.1"/>
    <property type="molecule type" value="Genomic_DNA"/>
</dbReference>
<dbReference type="InterPro" id="IPR017452">
    <property type="entry name" value="GPCR_Rhodpsn_7TM"/>
</dbReference>
<dbReference type="PANTHER" id="PTHR24240">
    <property type="entry name" value="OPSIN"/>
    <property type="match status" value="1"/>
</dbReference>